<dbReference type="Pfam" id="PF02770">
    <property type="entry name" value="Acyl-CoA_dh_M"/>
    <property type="match status" value="1"/>
</dbReference>
<evidence type="ECO:0000256" key="2">
    <source>
        <dbReference type="ARBA" id="ARBA00009347"/>
    </source>
</evidence>
<dbReference type="InterPro" id="IPR050741">
    <property type="entry name" value="Acyl-CoA_dehydrogenase"/>
</dbReference>
<keyword evidence="5" id="KW-0479">Metal-binding</keyword>
<reference evidence="10" key="2">
    <citation type="submission" date="2014-06" db="EMBL/GenBank/DDBJ databases">
        <title>The complete genome of Blastobotrys (Arxula) adeninivorans LS3 - a yeast of biotechnological interest.</title>
        <authorList>
            <person name="Kunze G."/>
            <person name="Gaillardin C."/>
            <person name="Czernicka M."/>
            <person name="Durrens P."/>
            <person name="Martin T."/>
            <person name="Boer E."/>
            <person name="Gabaldon T."/>
            <person name="Cruz J."/>
            <person name="Talla E."/>
            <person name="Marck C."/>
            <person name="Goffeau A."/>
            <person name="Barbe V."/>
            <person name="Baret P."/>
            <person name="Baronian K."/>
            <person name="Beier S."/>
            <person name="Bleykasten C."/>
            <person name="Bode R."/>
            <person name="Casaregola S."/>
            <person name="Despons L."/>
            <person name="Fairhead C."/>
            <person name="Giersberg M."/>
            <person name="Gierski P."/>
            <person name="Hahnel U."/>
            <person name="Hartmann A."/>
            <person name="Jankowska D."/>
            <person name="Jubin C."/>
            <person name="Jung P."/>
            <person name="Lafontaine I."/>
            <person name="Leh-Louis V."/>
            <person name="Lemaire M."/>
            <person name="Marcet-Houben M."/>
            <person name="Mascher M."/>
            <person name="Morel G."/>
            <person name="Richard G.-F."/>
            <person name="Riechen J."/>
            <person name="Sacerdot C."/>
            <person name="Sarkar A."/>
            <person name="Savel G."/>
            <person name="Schacherer J."/>
            <person name="Sherman D."/>
            <person name="Straub M.-L."/>
            <person name="Stein N."/>
            <person name="Thierry A."/>
            <person name="Trautwein-Schult A."/>
            <person name="Westhof E."/>
            <person name="Worch S."/>
            <person name="Dujon B."/>
            <person name="Souciet J.-L."/>
            <person name="Wincker P."/>
            <person name="Scholz U."/>
            <person name="Neuveglise N."/>
        </authorList>
    </citation>
    <scope>NUCLEOTIDE SEQUENCE</scope>
    <source>
        <strain evidence="10">LS3</strain>
    </source>
</reference>
<dbReference type="PANTHER" id="PTHR48083:SF28">
    <property type="entry name" value="ACYL-COA DEHYDROGENASE FAMILY PROTEIN (AFU_ORTHOLOGUE AFUA_6G10880)-RELATED"/>
    <property type="match status" value="1"/>
</dbReference>
<comment type="cofactor">
    <cofactor evidence="1">
        <name>FAD</name>
        <dbReference type="ChEBI" id="CHEBI:57692"/>
    </cofactor>
</comment>
<dbReference type="FunFam" id="3.10.120.10:FF:000007">
    <property type="entry name" value="Sulfite oxidase, mitochondrial"/>
    <property type="match status" value="1"/>
</dbReference>
<dbReference type="InterPro" id="IPR046373">
    <property type="entry name" value="Acyl-CoA_Oxase/DH_mid-dom_sf"/>
</dbReference>
<accession>A0A060T920</accession>
<protein>
    <submittedName>
        <fullName evidence="10">ARAD1D15400p</fullName>
        <ecNumber evidence="10">1.3.8.-</ecNumber>
    </submittedName>
</protein>
<evidence type="ECO:0000259" key="9">
    <source>
        <dbReference type="PROSITE" id="PS50255"/>
    </source>
</evidence>
<dbReference type="SUPFAM" id="SSF56645">
    <property type="entry name" value="Acyl-CoA dehydrogenase NM domain-like"/>
    <property type="match status" value="1"/>
</dbReference>
<sequence>MPEFTQEEVSKHNSPESLWIIIDNKVYDLTEFQKIHPGGKAILKRWAGKDASKFFHKYHDKQKVMTQYGNERCIGDLKLEANSASALVKNDAVASARFEEYGDMLPYSDPEWYQGYPTPYFNETHAALRKEIRDWVEQNLSPYVDEWDEKEEMPKDLYRKFAQAGFLSAITGHYGKDYTNLAPKSVPVDKIDQFHELIITDELSRCGSGGVVWNLCGGFSIGLPPVLKFARPEVKKRVVPQILAGDKRICLCITEPDVGSDVANLTTTAEKTPDGKHYIVNGMKKWITNGVWADFFTVAVRTGGKGMGGISMLLIEKTMPGVTVNKIHTQGMRVSGSTLISFEDVKVPVENLIGGENKGFKVIMSNFNQERLGVIMQVARFCRVCIEESIKHAHRRETFGVKLIEHAVIRQKIATMAARTEAGYHWLESLLYQFGELDEFEGALRLGGPIAACKAFFTQTLEYCAREACQIFGGLAYTRGGRGGKVERIYREVRAYAIPGGSEEIMLDLSIRQALKVHQGLGANL</sequence>
<dbReference type="EMBL" id="HG937694">
    <property type="protein sequence ID" value="CDP37610.1"/>
    <property type="molecule type" value="Genomic_DNA"/>
</dbReference>
<dbReference type="InterPro" id="IPR036400">
    <property type="entry name" value="Cyt_B5-like_heme/steroid_sf"/>
</dbReference>
<keyword evidence="3" id="KW-0349">Heme</keyword>
<evidence type="ECO:0000256" key="5">
    <source>
        <dbReference type="ARBA" id="ARBA00022723"/>
    </source>
</evidence>
<comment type="similarity">
    <text evidence="2">Belongs to the acyl-CoA dehydrogenase family.</text>
</comment>
<evidence type="ECO:0000256" key="3">
    <source>
        <dbReference type="ARBA" id="ARBA00022617"/>
    </source>
</evidence>
<dbReference type="AlphaFoldDB" id="A0A060T920"/>
<dbReference type="InterPro" id="IPR009100">
    <property type="entry name" value="AcylCoA_DH/oxidase_NM_dom_sf"/>
</dbReference>
<evidence type="ECO:0000256" key="7">
    <source>
        <dbReference type="ARBA" id="ARBA00023002"/>
    </source>
</evidence>
<dbReference type="InterPro" id="IPR036250">
    <property type="entry name" value="AcylCo_DH-like_C"/>
</dbReference>
<dbReference type="GO" id="GO:0046872">
    <property type="term" value="F:metal ion binding"/>
    <property type="evidence" value="ECO:0007669"/>
    <property type="project" value="UniProtKB-KW"/>
</dbReference>
<dbReference type="GO" id="GO:0003995">
    <property type="term" value="F:acyl-CoA dehydrogenase activity"/>
    <property type="evidence" value="ECO:0007669"/>
    <property type="project" value="TreeGrafter"/>
</dbReference>
<dbReference type="Gene3D" id="1.10.540.10">
    <property type="entry name" value="Acyl-CoA dehydrogenase/oxidase, N-terminal domain"/>
    <property type="match status" value="1"/>
</dbReference>
<dbReference type="SUPFAM" id="SSF47203">
    <property type="entry name" value="Acyl-CoA dehydrogenase C-terminal domain-like"/>
    <property type="match status" value="1"/>
</dbReference>
<organism evidence="10">
    <name type="scientific">Blastobotrys adeninivorans</name>
    <name type="common">Yeast</name>
    <name type="synonym">Arxula adeninivorans</name>
    <dbReference type="NCBI Taxonomy" id="409370"/>
    <lineage>
        <taxon>Eukaryota</taxon>
        <taxon>Fungi</taxon>
        <taxon>Dikarya</taxon>
        <taxon>Ascomycota</taxon>
        <taxon>Saccharomycotina</taxon>
        <taxon>Dipodascomycetes</taxon>
        <taxon>Dipodascales</taxon>
        <taxon>Trichomonascaceae</taxon>
        <taxon>Blastobotrys</taxon>
    </lineage>
</organism>
<dbReference type="EC" id="1.3.8.-" evidence="10"/>
<dbReference type="PROSITE" id="PS50255">
    <property type="entry name" value="CYTOCHROME_B5_2"/>
    <property type="match status" value="1"/>
</dbReference>
<dbReference type="FunFam" id="2.40.110.10:FF:000002">
    <property type="entry name" value="Acyl-CoA dehydrogenase fadE12"/>
    <property type="match status" value="1"/>
</dbReference>
<dbReference type="SMART" id="SM01117">
    <property type="entry name" value="Cyt-b5"/>
    <property type="match status" value="1"/>
</dbReference>
<evidence type="ECO:0000256" key="4">
    <source>
        <dbReference type="ARBA" id="ARBA00022630"/>
    </source>
</evidence>
<dbReference type="PhylomeDB" id="A0A060T920"/>
<dbReference type="SUPFAM" id="SSF55856">
    <property type="entry name" value="Cytochrome b5-like heme/steroid binding domain"/>
    <property type="match status" value="1"/>
</dbReference>
<dbReference type="GO" id="GO:0033539">
    <property type="term" value="P:fatty acid beta-oxidation using acyl-CoA dehydrogenase"/>
    <property type="evidence" value="ECO:0007669"/>
    <property type="project" value="TreeGrafter"/>
</dbReference>
<proteinExistence type="inferred from homology"/>
<dbReference type="GO" id="GO:0050660">
    <property type="term" value="F:flavin adenine dinucleotide binding"/>
    <property type="evidence" value="ECO:0007669"/>
    <property type="project" value="InterPro"/>
</dbReference>
<keyword evidence="7 10" id="KW-0560">Oxidoreductase</keyword>
<dbReference type="InterPro" id="IPR037069">
    <property type="entry name" value="AcylCoA_DH/ox_N_sf"/>
</dbReference>
<dbReference type="Gene3D" id="3.10.120.10">
    <property type="entry name" value="Cytochrome b5-like heme/steroid binding domain"/>
    <property type="match status" value="1"/>
</dbReference>
<dbReference type="GO" id="GO:0005737">
    <property type="term" value="C:cytoplasm"/>
    <property type="evidence" value="ECO:0007669"/>
    <property type="project" value="TreeGrafter"/>
</dbReference>
<dbReference type="InterPro" id="IPR013786">
    <property type="entry name" value="AcylCoA_DH/ox_N"/>
</dbReference>
<dbReference type="Gene3D" id="1.20.140.10">
    <property type="entry name" value="Butyryl-CoA Dehydrogenase, subunit A, domain 3"/>
    <property type="match status" value="1"/>
</dbReference>
<dbReference type="Gene3D" id="2.40.110.10">
    <property type="entry name" value="Butyryl-CoA Dehydrogenase, subunit A, domain 2"/>
    <property type="match status" value="1"/>
</dbReference>
<dbReference type="InterPro" id="IPR009075">
    <property type="entry name" value="AcylCo_DH/oxidase_C"/>
</dbReference>
<keyword evidence="8" id="KW-0408">Iron</keyword>
<evidence type="ECO:0000256" key="6">
    <source>
        <dbReference type="ARBA" id="ARBA00022827"/>
    </source>
</evidence>
<keyword evidence="4" id="KW-0285">Flavoprotein</keyword>
<evidence type="ECO:0000313" key="10">
    <source>
        <dbReference type="EMBL" id="CDP37610.1"/>
    </source>
</evidence>
<name>A0A060T920_BLAAD</name>
<dbReference type="Pfam" id="PF00173">
    <property type="entry name" value="Cyt-b5"/>
    <property type="match status" value="1"/>
</dbReference>
<dbReference type="Pfam" id="PF02771">
    <property type="entry name" value="Acyl-CoA_dh_N"/>
    <property type="match status" value="1"/>
</dbReference>
<dbReference type="InterPro" id="IPR006091">
    <property type="entry name" value="Acyl-CoA_Oxase/DH_mid-dom"/>
</dbReference>
<feature type="domain" description="Cytochrome b5 heme-binding" evidence="9">
    <location>
        <begin position="1"/>
        <end position="78"/>
    </location>
</feature>
<reference evidence="10" key="1">
    <citation type="submission" date="2014-02" db="EMBL/GenBank/DDBJ databases">
        <authorList>
            <person name="Genoscope - CEA"/>
        </authorList>
    </citation>
    <scope>NUCLEOTIDE SEQUENCE</scope>
    <source>
        <strain evidence="10">LS3</strain>
    </source>
</reference>
<dbReference type="InterPro" id="IPR001199">
    <property type="entry name" value="Cyt_B5-like_heme/steroid-bd"/>
</dbReference>
<dbReference type="PANTHER" id="PTHR48083">
    <property type="entry name" value="MEDIUM-CHAIN SPECIFIC ACYL-COA DEHYDROGENASE, MITOCHONDRIAL-RELATED"/>
    <property type="match status" value="1"/>
</dbReference>
<keyword evidence="6" id="KW-0274">FAD</keyword>
<evidence type="ECO:0000256" key="1">
    <source>
        <dbReference type="ARBA" id="ARBA00001974"/>
    </source>
</evidence>
<evidence type="ECO:0000256" key="8">
    <source>
        <dbReference type="ARBA" id="ARBA00023004"/>
    </source>
</evidence>
<dbReference type="Pfam" id="PF00441">
    <property type="entry name" value="Acyl-CoA_dh_1"/>
    <property type="match status" value="1"/>
</dbReference>
<gene>
    <name evidence="10" type="ORF">GNLVRS02_ARAD1D15400g</name>
</gene>